<feature type="compositionally biased region" description="Polar residues" evidence="1">
    <location>
        <begin position="1"/>
        <end position="10"/>
    </location>
</feature>
<dbReference type="RefSeq" id="WP_067681281.1">
    <property type="nucleotide sequence ID" value="NZ_CP016591.1"/>
</dbReference>
<feature type="region of interest" description="Disordered" evidence="1">
    <location>
        <begin position="280"/>
        <end position="305"/>
    </location>
</feature>
<reference evidence="2 3" key="1">
    <citation type="submission" date="2016-07" db="EMBL/GenBank/DDBJ databases">
        <title>Complete genome sequence of Altererythrobacter dongtanensis KCTC 22672, a type strain with esterase isolated from tidal flat.</title>
        <authorList>
            <person name="Cheng H."/>
            <person name="Wu Y.-H."/>
            <person name="Zhou P."/>
            <person name="Huo Y.-Y."/>
            <person name="Wang C.-S."/>
            <person name="Xu X.-W."/>
        </authorList>
    </citation>
    <scope>NUCLEOTIDE SEQUENCE [LARGE SCALE GENOMIC DNA]</scope>
    <source>
        <strain evidence="2 3">KCTC 22672</strain>
    </source>
</reference>
<dbReference type="STRING" id="692370.A6F68_02770"/>
<feature type="compositionally biased region" description="Low complexity" evidence="1">
    <location>
        <begin position="292"/>
        <end position="305"/>
    </location>
</feature>
<evidence type="ECO:0000313" key="3">
    <source>
        <dbReference type="Proteomes" id="UP000092932"/>
    </source>
</evidence>
<dbReference type="AlphaFoldDB" id="A0A1B2AGJ6"/>
<proteinExistence type="predicted"/>
<gene>
    <name evidence="2" type="ORF">A6F68_02770</name>
</gene>
<dbReference type="KEGG" id="ado:A6F68_02770"/>
<sequence length="305" mass="33233">MSKTNSQRLTASDSPAPSADADEFGLAAPDYDPAEYRWVPVRRRPRYDGWTEEKQRRFIEVLADTGMVGHAAREVGMTRSSAYRLRRAAHAGAFARAWDRARELAGAMLEDLAFERAIEGVEVETYDAAGQLSGARTVYNDRLLVFLLRHLKPEIYSAAARERRGGALLQAGSHTGSHVAPDGRTANDASLDAALRAMEPEPPAPPETLVEGGDLESALLTAEVANGTLPRFLSEQRAPRSPEAVRAEALAAQLRRGEAAYAKAGREPLSDQEYDDMCAYMDPAEAAHARPGRPQRSAPQPRRSG</sequence>
<protein>
    <recommendedName>
        <fullName evidence="4">Terminase small subunit</fullName>
    </recommendedName>
</protein>
<name>A0A1B2AGJ6_9SPHN</name>
<keyword evidence="3" id="KW-1185">Reference proteome</keyword>
<organism evidence="2 3">
    <name type="scientific">Tsuneonella dongtanensis</name>
    <dbReference type="NCBI Taxonomy" id="692370"/>
    <lineage>
        <taxon>Bacteria</taxon>
        <taxon>Pseudomonadati</taxon>
        <taxon>Pseudomonadota</taxon>
        <taxon>Alphaproteobacteria</taxon>
        <taxon>Sphingomonadales</taxon>
        <taxon>Erythrobacteraceae</taxon>
        <taxon>Tsuneonella</taxon>
    </lineage>
</organism>
<dbReference type="Proteomes" id="UP000092932">
    <property type="component" value="Chromosome"/>
</dbReference>
<evidence type="ECO:0000313" key="2">
    <source>
        <dbReference type="EMBL" id="ANY21260.1"/>
    </source>
</evidence>
<evidence type="ECO:0000256" key="1">
    <source>
        <dbReference type="SAM" id="MobiDB-lite"/>
    </source>
</evidence>
<evidence type="ECO:0008006" key="4">
    <source>
        <dbReference type="Google" id="ProtNLM"/>
    </source>
</evidence>
<dbReference type="OrthoDB" id="7282816at2"/>
<dbReference type="EMBL" id="CP016591">
    <property type="protein sequence ID" value="ANY21260.1"/>
    <property type="molecule type" value="Genomic_DNA"/>
</dbReference>
<accession>A0A1B2AGJ6</accession>
<feature type="region of interest" description="Disordered" evidence="1">
    <location>
        <begin position="1"/>
        <end position="27"/>
    </location>
</feature>